<evidence type="ECO:0000313" key="1">
    <source>
        <dbReference type="EMBL" id="RKF71056.1"/>
    </source>
</evidence>
<keyword evidence="2" id="KW-1185">Reference proteome</keyword>
<dbReference type="EMBL" id="NSDJ01000001">
    <property type="protein sequence ID" value="RKF71056.1"/>
    <property type="molecule type" value="Genomic_DNA"/>
</dbReference>
<proteinExistence type="predicted"/>
<protein>
    <recommendedName>
        <fullName evidence="3">Hemagglutinin</fullName>
    </recommendedName>
</protein>
<dbReference type="Proteomes" id="UP000284853">
    <property type="component" value="Unassembled WGS sequence"/>
</dbReference>
<evidence type="ECO:0000313" key="2">
    <source>
        <dbReference type="Proteomes" id="UP000284853"/>
    </source>
</evidence>
<sequence length="76" mass="8599">MKVNTQKSSQQYQGQSIYKAKGDIGDNIKKGDQFYLDGQHKDHLELFDKRGNFKAVLNLDGTINQAKTEVAKGRKL</sequence>
<organism evidence="1 2">
    <name type="scientific">Rahnella variigena</name>
    <dbReference type="NCBI Taxonomy" id="574964"/>
    <lineage>
        <taxon>Bacteria</taxon>
        <taxon>Pseudomonadati</taxon>
        <taxon>Pseudomonadota</taxon>
        <taxon>Gammaproteobacteria</taxon>
        <taxon>Enterobacterales</taxon>
        <taxon>Yersiniaceae</taxon>
        <taxon>Rahnella</taxon>
    </lineage>
</organism>
<gene>
    <name evidence="1" type="ORF">CKQ54_19715</name>
</gene>
<accession>A0ABX9Q114</accession>
<name>A0ABX9Q114_9GAMM</name>
<evidence type="ECO:0008006" key="3">
    <source>
        <dbReference type="Google" id="ProtNLM"/>
    </source>
</evidence>
<reference evidence="1 2" key="1">
    <citation type="submission" date="2017-08" db="EMBL/GenBank/DDBJ databases">
        <title>Comparative genomics of bacteria isolated from necrotic lesions of AOD affected trees.</title>
        <authorList>
            <person name="Doonan J."/>
            <person name="Denman S."/>
            <person name="Mcdonald J.E."/>
        </authorList>
    </citation>
    <scope>NUCLEOTIDE SEQUENCE [LARGE SCALE GENOMIC DNA]</scope>
    <source>
        <strain evidence="1 2">CIP 105588</strain>
    </source>
</reference>
<comment type="caution">
    <text evidence="1">The sequence shown here is derived from an EMBL/GenBank/DDBJ whole genome shotgun (WGS) entry which is preliminary data.</text>
</comment>